<feature type="domain" description="Phage head morphogenesis" evidence="1">
    <location>
        <begin position="168"/>
        <end position="274"/>
    </location>
</feature>
<evidence type="ECO:0000259" key="1">
    <source>
        <dbReference type="Pfam" id="PF04233"/>
    </source>
</evidence>
<organism evidence="2 3">
    <name type="scientific">Acinetobacter towneri</name>
    <dbReference type="NCBI Taxonomy" id="202956"/>
    <lineage>
        <taxon>Bacteria</taxon>
        <taxon>Pseudomonadati</taxon>
        <taxon>Pseudomonadota</taxon>
        <taxon>Gammaproteobacteria</taxon>
        <taxon>Moraxellales</taxon>
        <taxon>Moraxellaceae</taxon>
        <taxon>Acinetobacter</taxon>
    </lineage>
</organism>
<sequence>MVAMVNLNKLKRMLQSSAKSKRGRKAKPKAIYVSKKTEAFYLSQLLAIVKTCKQEIELQLLPVIRQHTVSDSKSIQVSDGILDIFLRVLSLVRSQLDGLVDSVAIDLAQRVIQQSKDATDKQLALLIYNATGIDVTGLLTAEDLVETLNEALAANVSLIKSIPKQYLDKVEQIVMLGLQTGQRAEQMVAKIQELHPISKNRAALVARDQVGKITSRLTQVRQQKMGITHYTWSTSQDERVRDSHRNRNGKLFAWSDPPDDGHPGMPIRCRCVAIPYTAHLFNADAPSPDDLMKSQSE</sequence>
<evidence type="ECO:0000313" key="3">
    <source>
        <dbReference type="Proteomes" id="UP000405075"/>
    </source>
</evidence>
<dbReference type="Proteomes" id="UP000405075">
    <property type="component" value="Chromosome"/>
</dbReference>
<reference evidence="3" key="1">
    <citation type="submission" date="2019-11" db="EMBL/GenBank/DDBJ databases">
        <title>Escherichia coli 1916D6.</title>
        <authorList>
            <person name="Yao H."/>
            <person name="Du X."/>
            <person name="Yu R."/>
            <person name="Li A."/>
        </authorList>
    </citation>
    <scope>NUCLEOTIDE SEQUENCE [LARGE SCALE GENOMIC DNA]</scope>
    <source>
        <strain evidence="3">19110F47</strain>
    </source>
</reference>
<dbReference type="AlphaFoldDB" id="A0AAP9GTM4"/>
<dbReference type="NCBIfam" id="TIGR01641">
    <property type="entry name" value="phageSPP1_gp7"/>
    <property type="match status" value="1"/>
</dbReference>
<dbReference type="Pfam" id="PF04233">
    <property type="entry name" value="Phage_Mu_F"/>
    <property type="match status" value="1"/>
</dbReference>
<protein>
    <submittedName>
        <fullName evidence="2">Phage head morphogenesis protein</fullName>
    </submittedName>
</protein>
<gene>
    <name evidence="2" type="ORF">GJD93_06675</name>
</gene>
<dbReference type="EMBL" id="CP046045">
    <property type="protein sequence ID" value="QGM27378.1"/>
    <property type="molecule type" value="Genomic_DNA"/>
</dbReference>
<evidence type="ECO:0000313" key="2">
    <source>
        <dbReference type="EMBL" id="QGM27378.1"/>
    </source>
</evidence>
<dbReference type="InterPro" id="IPR006528">
    <property type="entry name" value="Phage_head_morphogenesis_dom"/>
</dbReference>
<dbReference type="RefSeq" id="WP_154320622.1">
    <property type="nucleotide sequence ID" value="NZ_CP046045.1"/>
</dbReference>
<accession>A0AAP9GTM4</accession>
<name>A0AAP9GTM4_9GAMM</name>
<proteinExistence type="predicted"/>